<gene>
    <name evidence="1" type="ORF">GCM10009019_15050</name>
</gene>
<accession>A0AAV3T1S8</accession>
<dbReference type="InterPro" id="IPR055690">
    <property type="entry name" value="DUF7266"/>
</dbReference>
<organism evidence="1 2">
    <name type="scientific">Salarchaeum japonicum</name>
    <dbReference type="NCBI Taxonomy" id="555573"/>
    <lineage>
        <taxon>Archaea</taxon>
        <taxon>Methanobacteriati</taxon>
        <taxon>Methanobacteriota</taxon>
        <taxon>Stenosarchaea group</taxon>
        <taxon>Halobacteria</taxon>
        <taxon>Halobacteriales</taxon>
        <taxon>Halobacteriaceae</taxon>
    </lineage>
</organism>
<dbReference type="AlphaFoldDB" id="A0AAV3T1S8"/>
<reference evidence="1 2" key="1">
    <citation type="journal article" date="2019" name="Int. J. Syst. Evol. Microbiol.">
        <title>The Global Catalogue of Microorganisms (GCM) 10K type strain sequencing project: providing services to taxonomists for standard genome sequencing and annotation.</title>
        <authorList>
            <consortium name="The Broad Institute Genomics Platform"/>
            <consortium name="The Broad Institute Genome Sequencing Center for Infectious Disease"/>
            <person name="Wu L."/>
            <person name="Ma J."/>
        </authorList>
    </citation>
    <scope>NUCLEOTIDE SEQUENCE [LARGE SCALE GENOMIC DNA]</scope>
    <source>
        <strain evidence="1 2">JCM 16327</strain>
    </source>
</reference>
<evidence type="ECO:0000313" key="2">
    <source>
        <dbReference type="Proteomes" id="UP001500194"/>
    </source>
</evidence>
<dbReference type="Proteomes" id="UP001500194">
    <property type="component" value="Unassembled WGS sequence"/>
</dbReference>
<sequence length="147" mass="15092">MDDRGVAPVVGKALEAGIVLLYVGAVAAAMYGSVVPDYRTTAGDAVAERALAAAAEDVEAAIPAEVREATVRADVTLPATIRGRPYTVAVENRTLVLAHPDPEVGARVRLALPASVTAVSGSWSSGTPAAVLVVREHGETVVRLVAR</sequence>
<dbReference type="EMBL" id="BAAADU010000002">
    <property type="protein sequence ID" value="GAA0652782.1"/>
    <property type="molecule type" value="Genomic_DNA"/>
</dbReference>
<keyword evidence="2" id="KW-1185">Reference proteome</keyword>
<protein>
    <submittedName>
        <fullName evidence="1">Uncharacterized protein</fullName>
    </submittedName>
</protein>
<dbReference type="RefSeq" id="WP_227260810.1">
    <property type="nucleotide sequence ID" value="NZ_BAAADU010000002.1"/>
</dbReference>
<dbReference type="Pfam" id="PF23928">
    <property type="entry name" value="DUF7266"/>
    <property type="match status" value="1"/>
</dbReference>
<evidence type="ECO:0000313" key="1">
    <source>
        <dbReference type="EMBL" id="GAA0652782.1"/>
    </source>
</evidence>
<proteinExistence type="predicted"/>
<comment type="caution">
    <text evidence="1">The sequence shown here is derived from an EMBL/GenBank/DDBJ whole genome shotgun (WGS) entry which is preliminary data.</text>
</comment>
<dbReference type="GeneID" id="68573819"/>
<name>A0AAV3T1S8_9EURY</name>